<reference evidence="2 3" key="2">
    <citation type="submission" date="2007-01" db="EMBL/GenBank/DDBJ databases">
        <title>Sequencing of the draft genome and assembly of Thermosinus carboxydivorans Nor1.</title>
        <authorList>
            <consortium name="US DOE Joint Genome Institute (JGI-PGF)"/>
            <person name="Copeland A."/>
            <person name="Lucas S."/>
            <person name="Lapidus A."/>
            <person name="Barry K."/>
            <person name="Glavina del Rio T."/>
            <person name="Dalin E."/>
            <person name="Tice H."/>
            <person name="Bruce D."/>
            <person name="Pitluck S."/>
            <person name="Richardson P."/>
        </authorList>
    </citation>
    <scope>NUCLEOTIDE SEQUENCE [LARGE SCALE GENOMIC DNA]</scope>
    <source>
        <strain evidence="2 3">Nor1</strain>
    </source>
</reference>
<evidence type="ECO:0000259" key="1">
    <source>
        <dbReference type="Pfam" id="PF00636"/>
    </source>
</evidence>
<evidence type="ECO:0000313" key="3">
    <source>
        <dbReference type="Proteomes" id="UP000005139"/>
    </source>
</evidence>
<dbReference type="PANTHER" id="PTHR34276">
    <property type="entry name" value="MINI-RIBONUCLEASE 3"/>
    <property type="match status" value="1"/>
</dbReference>
<feature type="domain" description="RNase III" evidence="1">
    <location>
        <begin position="4"/>
        <end position="91"/>
    </location>
</feature>
<gene>
    <name evidence="2" type="ORF">TcarDRAFT_0121</name>
</gene>
<dbReference type="InterPro" id="IPR000999">
    <property type="entry name" value="RNase_III_dom"/>
</dbReference>
<keyword evidence="3" id="KW-1185">Reference proteome</keyword>
<dbReference type="GO" id="GO:0006396">
    <property type="term" value="P:RNA processing"/>
    <property type="evidence" value="ECO:0007669"/>
    <property type="project" value="InterPro"/>
</dbReference>
<dbReference type="eggNOG" id="COG1939">
    <property type="taxonomic scope" value="Bacteria"/>
</dbReference>
<proteinExistence type="predicted"/>
<dbReference type="AlphaFoldDB" id="A1HTH7"/>
<dbReference type="EMBL" id="AAWL01000025">
    <property type="protein sequence ID" value="EAX46655.1"/>
    <property type="molecule type" value="Genomic_DNA"/>
</dbReference>
<comment type="caution">
    <text evidence="2">The sequence shown here is derived from an EMBL/GenBank/DDBJ whole genome shotgun (WGS) entry which is preliminary data.</text>
</comment>
<dbReference type="Proteomes" id="UP000005139">
    <property type="component" value="Unassembled WGS sequence"/>
</dbReference>
<sequence length="128" mass="14537">MLSLTLYVRTRLLAYEQQKVRVLHNYDAKMVSAVMQAVAVKELAGELSEAEQDLVRRGRNASKAAPRSASVGEYRHSTGFETLLGYLLLSKQHERLYEIMDKAFVIISRKLLKCDEECGEEKNEGKTD</sequence>
<dbReference type="RefSeq" id="WP_007290331.1">
    <property type="nucleotide sequence ID" value="NZ_AAWL01000025.1"/>
</dbReference>
<dbReference type="GO" id="GO:0004525">
    <property type="term" value="F:ribonuclease III activity"/>
    <property type="evidence" value="ECO:0007669"/>
    <property type="project" value="InterPro"/>
</dbReference>
<accession>A1HTH7</accession>
<name>A1HTH7_9FIRM</name>
<dbReference type="Pfam" id="PF00636">
    <property type="entry name" value="Ribonuclease_3"/>
    <property type="match status" value="1"/>
</dbReference>
<protein>
    <recommendedName>
        <fullName evidence="1">RNase III domain-containing protein</fullName>
    </recommendedName>
</protein>
<organism evidence="2 3">
    <name type="scientific">Thermosinus carboxydivorans Nor1</name>
    <dbReference type="NCBI Taxonomy" id="401526"/>
    <lineage>
        <taxon>Bacteria</taxon>
        <taxon>Bacillati</taxon>
        <taxon>Bacillota</taxon>
        <taxon>Negativicutes</taxon>
        <taxon>Selenomonadales</taxon>
        <taxon>Sporomusaceae</taxon>
        <taxon>Thermosinus</taxon>
    </lineage>
</organism>
<dbReference type="SUPFAM" id="SSF69065">
    <property type="entry name" value="RNase III domain-like"/>
    <property type="match status" value="1"/>
</dbReference>
<evidence type="ECO:0000313" key="2">
    <source>
        <dbReference type="EMBL" id="EAX46655.1"/>
    </source>
</evidence>
<dbReference type="PANTHER" id="PTHR34276:SF1">
    <property type="entry name" value="MINI-RIBONUCLEASE 3"/>
    <property type="match status" value="1"/>
</dbReference>
<dbReference type="Gene3D" id="1.10.1520.10">
    <property type="entry name" value="Ribonuclease III domain"/>
    <property type="match status" value="1"/>
</dbReference>
<dbReference type="InterPro" id="IPR036389">
    <property type="entry name" value="RNase_III_sf"/>
</dbReference>
<reference evidence="2 3" key="1">
    <citation type="submission" date="2007-01" db="EMBL/GenBank/DDBJ databases">
        <title>Annotation of the draft genome assembly of Thermosinus carboxydivorans Nor1.</title>
        <authorList>
            <consortium name="US DOE Joint Genome Institute (JGI-ORNL)"/>
            <person name="Larimer F."/>
            <person name="Land M."/>
            <person name="Hauser L."/>
        </authorList>
    </citation>
    <scope>NUCLEOTIDE SEQUENCE [LARGE SCALE GENOMIC DNA]</scope>
    <source>
        <strain evidence="2 3">Nor1</strain>
    </source>
</reference>